<evidence type="ECO:0000313" key="2">
    <source>
        <dbReference type="Proteomes" id="UP000003560"/>
    </source>
</evidence>
<name>B6GDK2_9ACTN</name>
<proteinExistence type="predicted"/>
<gene>
    <name evidence="1" type="ORF">COLSTE_02183</name>
</gene>
<protein>
    <submittedName>
        <fullName evidence="1">Uncharacterized protein</fullName>
    </submittedName>
</protein>
<dbReference type="EMBL" id="ABXJ01000128">
    <property type="protein sequence ID" value="EEA89641.1"/>
    <property type="molecule type" value="Genomic_DNA"/>
</dbReference>
<dbReference type="AlphaFoldDB" id="B6GDK2"/>
<sequence>MKRKEIIDLIDEVGAKTFVTCGSMKLLNKKSGAEVEVDMPAVFSVVRGTLAWVCTLLDGRADAEKNTAKHLQDLLEYIGSSIALDISDDDED</sequence>
<reference evidence="1 2" key="1">
    <citation type="submission" date="2008-10" db="EMBL/GenBank/DDBJ databases">
        <title>Draft genome sequence of Collinsella stercoris (DSM 13279).</title>
        <authorList>
            <person name="Sudarsanam P."/>
            <person name="Ley R."/>
            <person name="Guruge J."/>
            <person name="Turnbaugh P.J."/>
            <person name="Mahowald M."/>
            <person name="Liep D."/>
            <person name="Gordon J."/>
        </authorList>
    </citation>
    <scope>NUCLEOTIDE SEQUENCE [LARGE SCALE GENOMIC DNA]</scope>
    <source>
        <strain evidence="1 2">DSM 13279</strain>
    </source>
</reference>
<keyword evidence="2" id="KW-1185">Reference proteome</keyword>
<evidence type="ECO:0000313" key="1">
    <source>
        <dbReference type="EMBL" id="EEA89641.1"/>
    </source>
</evidence>
<reference evidence="1 2" key="2">
    <citation type="submission" date="2008-10" db="EMBL/GenBank/DDBJ databases">
        <authorList>
            <person name="Fulton L."/>
            <person name="Clifton S."/>
            <person name="Fulton B."/>
            <person name="Xu J."/>
            <person name="Minx P."/>
            <person name="Pepin K.H."/>
            <person name="Johnson M."/>
            <person name="Thiruvilangam P."/>
            <person name="Bhonagiri V."/>
            <person name="Nash W.E."/>
            <person name="Mardis E.R."/>
            <person name="Wilson R.K."/>
        </authorList>
    </citation>
    <scope>NUCLEOTIDE SEQUENCE [LARGE SCALE GENOMIC DNA]</scope>
    <source>
        <strain evidence="1 2">DSM 13279</strain>
    </source>
</reference>
<dbReference type="GeneID" id="98002263"/>
<accession>B6GDK2</accession>
<comment type="caution">
    <text evidence="1">The sequence shown here is derived from an EMBL/GenBank/DDBJ whole genome shotgun (WGS) entry which is preliminary data.</text>
</comment>
<dbReference type="STRING" id="445975.COLSTE_02183"/>
<dbReference type="Proteomes" id="UP000003560">
    <property type="component" value="Unassembled WGS sequence"/>
</dbReference>
<dbReference type="RefSeq" id="WP_006721811.1">
    <property type="nucleotide sequence ID" value="NZ_CP085935.1"/>
</dbReference>
<organism evidence="1 2">
    <name type="scientific">Collinsella stercoris DSM 13279</name>
    <dbReference type="NCBI Taxonomy" id="445975"/>
    <lineage>
        <taxon>Bacteria</taxon>
        <taxon>Bacillati</taxon>
        <taxon>Actinomycetota</taxon>
        <taxon>Coriobacteriia</taxon>
        <taxon>Coriobacteriales</taxon>
        <taxon>Coriobacteriaceae</taxon>
        <taxon>Collinsella</taxon>
    </lineage>
</organism>
<dbReference type="OrthoDB" id="9936387at2"/>
<dbReference type="HOGENOM" id="CLU_2408178_0_0_11"/>